<comment type="subcellular location">
    <subcellularLocation>
        <location evidence="1 10">Cytoplasm</location>
    </subcellularLocation>
</comment>
<evidence type="ECO:0000256" key="3">
    <source>
        <dbReference type="ARBA" id="ARBA00011738"/>
    </source>
</evidence>
<reference evidence="14" key="1">
    <citation type="journal article" date="2020" name="mSystems">
        <title>Genome- and Community-Level Interaction Insights into Carbon Utilization and Element Cycling Functions of Hydrothermarchaeota in Hydrothermal Sediment.</title>
        <authorList>
            <person name="Zhou Z."/>
            <person name="Liu Y."/>
            <person name="Xu W."/>
            <person name="Pan J."/>
            <person name="Luo Z.H."/>
            <person name="Li M."/>
        </authorList>
    </citation>
    <scope>NUCLEOTIDE SEQUENCE [LARGE SCALE GENOMIC DNA]</scope>
    <source>
        <strain evidence="14">SpSt-1224</strain>
    </source>
</reference>
<dbReference type="InterPro" id="IPR009012">
    <property type="entry name" value="GrpE_head"/>
</dbReference>
<accession>A0A7C2XVM8</accession>
<evidence type="ECO:0000256" key="10">
    <source>
        <dbReference type="HAMAP-Rule" id="MF_01151"/>
    </source>
</evidence>
<dbReference type="NCBIfam" id="NF010738">
    <property type="entry name" value="PRK14140.1"/>
    <property type="match status" value="1"/>
</dbReference>
<feature type="compositionally biased region" description="Basic and acidic residues" evidence="13">
    <location>
        <begin position="1"/>
        <end position="11"/>
    </location>
</feature>
<comment type="function">
    <text evidence="7 10 11">Participates actively in the response to hyperosmotic and heat shock by preventing the aggregation of stress-denatured proteins, in association with DnaK and GrpE. It is the nucleotide exchange factor for DnaK and may function as a thermosensor. Unfolded proteins bind initially to DnaJ; upon interaction with the DnaJ-bound protein, DnaK hydrolyzes its bound ATP, resulting in the formation of a stable complex. GrpE releases ADP from DnaK; ATP binding to DnaK triggers the release of the substrate protein, thus completing the reaction cycle. Several rounds of ATP-dependent interactions between DnaJ, DnaK and GrpE are required for fully efficient folding.</text>
</comment>
<evidence type="ECO:0000256" key="11">
    <source>
        <dbReference type="RuleBase" id="RU000639"/>
    </source>
</evidence>
<dbReference type="SUPFAM" id="SSF51064">
    <property type="entry name" value="Head domain of nucleotide exchange factor GrpE"/>
    <property type="match status" value="1"/>
</dbReference>
<evidence type="ECO:0000256" key="1">
    <source>
        <dbReference type="ARBA" id="ARBA00004496"/>
    </source>
</evidence>
<keyword evidence="4 10" id="KW-0963">Cytoplasm</keyword>
<dbReference type="InterPro" id="IPR000740">
    <property type="entry name" value="GrpE"/>
</dbReference>
<comment type="subunit">
    <text evidence="3 10">Homodimer.</text>
</comment>
<evidence type="ECO:0000256" key="4">
    <source>
        <dbReference type="ARBA" id="ARBA00022490"/>
    </source>
</evidence>
<keyword evidence="5 10" id="KW-0346">Stress response</keyword>
<dbReference type="CDD" id="cd00446">
    <property type="entry name" value="GrpE"/>
    <property type="match status" value="1"/>
</dbReference>
<dbReference type="InterPro" id="IPR013805">
    <property type="entry name" value="GrpE_CC"/>
</dbReference>
<dbReference type="AlphaFoldDB" id="A0A7C2XVM8"/>
<dbReference type="GO" id="GO:0006457">
    <property type="term" value="P:protein folding"/>
    <property type="evidence" value="ECO:0007669"/>
    <property type="project" value="InterPro"/>
</dbReference>
<dbReference type="PROSITE" id="PS01071">
    <property type="entry name" value="GRPE"/>
    <property type="match status" value="1"/>
</dbReference>
<evidence type="ECO:0000256" key="13">
    <source>
        <dbReference type="SAM" id="MobiDB-lite"/>
    </source>
</evidence>
<dbReference type="Pfam" id="PF01025">
    <property type="entry name" value="GrpE"/>
    <property type="match status" value="1"/>
</dbReference>
<proteinExistence type="inferred from homology"/>
<evidence type="ECO:0000256" key="5">
    <source>
        <dbReference type="ARBA" id="ARBA00023016"/>
    </source>
</evidence>
<dbReference type="Proteomes" id="UP000885986">
    <property type="component" value="Unassembled WGS sequence"/>
</dbReference>
<dbReference type="EMBL" id="DSDS01000115">
    <property type="protein sequence ID" value="HET98058.1"/>
    <property type="molecule type" value="Genomic_DNA"/>
</dbReference>
<dbReference type="PANTHER" id="PTHR21237:SF23">
    <property type="entry name" value="GRPE PROTEIN HOMOLOG, MITOCHONDRIAL"/>
    <property type="match status" value="1"/>
</dbReference>
<dbReference type="Gene3D" id="2.30.22.10">
    <property type="entry name" value="Head domain of nucleotide exchange factor GrpE"/>
    <property type="match status" value="1"/>
</dbReference>
<dbReference type="HAMAP" id="MF_01151">
    <property type="entry name" value="GrpE"/>
    <property type="match status" value="1"/>
</dbReference>
<dbReference type="GO" id="GO:0000774">
    <property type="term" value="F:adenyl-nucleotide exchange factor activity"/>
    <property type="evidence" value="ECO:0007669"/>
    <property type="project" value="InterPro"/>
</dbReference>
<protein>
    <recommendedName>
        <fullName evidence="8 10">Protein GrpE</fullName>
    </recommendedName>
    <alternativeName>
        <fullName evidence="9 10">HSP-70 cofactor</fullName>
    </alternativeName>
</protein>
<dbReference type="PANTHER" id="PTHR21237">
    <property type="entry name" value="GRPE PROTEIN"/>
    <property type="match status" value="1"/>
</dbReference>
<evidence type="ECO:0000256" key="7">
    <source>
        <dbReference type="ARBA" id="ARBA00053401"/>
    </source>
</evidence>
<dbReference type="GO" id="GO:0042803">
    <property type="term" value="F:protein homodimerization activity"/>
    <property type="evidence" value="ECO:0007669"/>
    <property type="project" value="InterPro"/>
</dbReference>
<dbReference type="Gene3D" id="3.90.20.20">
    <property type="match status" value="1"/>
</dbReference>
<dbReference type="GO" id="GO:0051082">
    <property type="term" value="F:unfolded protein binding"/>
    <property type="evidence" value="ECO:0007669"/>
    <property type="project" value="TreeGrafter"/>
</dbReference>
<dbReference type="FunFam" id="2.30.22.10:FF:000001">
    <property type="entry name" value="Protein GrpE"/>
    <property type="match status" value="1"/>
</dbReference>
<comment type="caution">
    <text evidence="14">The sequence shown here is derived from an EMBL/GenBank/DDBJ whole genome shotgun (WGS) entry which is preliminary data.</text>
</comment>
<evidence type="ECO:0000256" key="9">
    <source>
        <dbReference type="ARBA" id="ARBA00076414"/>
    </source>
</evidence>
<gene>
    <name evidence="10 14" type="primary">grpE</name>
    <name evidence="14" type="ORF">ENN98_05095</name>
</gene>
<dbReference type="GO" id="GO:0051087">
    <property type="term" value="F:protein-folding chaperone binding"/>
    <property type="evidence" value="ECO:0007669"/>
    <property type="project" value="InterPro"/>
</dbReference>
<feature type="region of interest" description="Disordered" evidence="13">
    <location>
        <begin position="1"/>
        <end position="47"/>
    </location>
</feature>
<dbReference type="GO" id="GO:0005737">
    <property type="term" value="C:cytoplasm"/>
    <property type="evidence" value="ECO:0007669"/>
    <property type="project" value="UniProtKB-SubCell"/>
</dbReference>
<evidence type="ECO:0000256" key="12">
    <source>
        <dbReference type="RuleBase" id="RU004478"/>
    </source>
</evidence>
<name>A0A7C2XVM8_9BACT</name>
<comment type="similarity">
    <text evidence="2 10 12">Belongs to the GrpE family.</text>
</comment>
<dbReference type="PRINTS" id="PR00773">
    <property type="entry name" value="GRPEPROTEIN"/>
</dbReference>
<keyword evidence="6 10" id="KW-0143">Chaperone</keyword>
<dbReference type="SUPFAM" id="SSF58014">
    <property type="entry name" value="Coiled-coil domain of nucleotide exchange factor GrpE"/>
    <property type="match status" value="1"/>
</dbReference>
<organism evidence="14">
    <name type="scientific">Desulfurivibrio alkaliphilus</name>
    <dbReference type="NCBI Taxonomy" id="427923"/>
    <lineage>
        <taxon>Bacteria</taxon>
        <taxon>Pseudomonadati</taxon>
        <taxon>Thermodesulfobacteriota</taxon>
        <taxon>Desulfobulbia</taxon>
        <taxon>Desulfobulbales</taxon>
        <taxon>Desulfobulbaceae</taxon>
        <taxon>Desulfurivibrio</taxon>
    </lineage>
</organism>
<evidence type="ECO:0000256" key="8">
    <source>
        <dbReference type="ARBA" id="ARBA00072274"/>
    </source>
</evidence>
<evidence type="ECO:0000256" key="2">
    <source>
        <dbReference type="ARBA" id="ARBA00009054"/>
    </source>
</evidence>
<evidence type="ECO:0000313" key="14">
    <source>
        <dbReference type="EMBL" id="HET98058.1"/>
    </source>
</evidence>
<evidence type="ECO:0000256" key="6">
    <source>
        <dbReference type="ARBA" id="ARBA00023186"/>
    </source>
</evidence>
<sequence length="194" mass="21652">MKDEEQDREQEQNPTAASGEELQTEEQSRARAGGEGEDLLSQLSAAHSEARDLEDRMLRLAAEFENFKKRIRRERETDFKYAEENLLRELLPTVDNLERAIAQGRDSADASALLEGVEMTYHGLLAALKKFGLKPLAGKGEPFDPNYHEALAMEASAEVPANTILNEFQKGYLYKDRLLRAAKVVVCSGPAADK</sequence>